<evidence type="ECO:0000256" key="1">
    <source>
        <dbReference type="SAM" id="MobiDB-lite"/>
    </source>
</evidence>
<dbReference type="EMBL" id="SRPS01000016">
    <property type="protein sequence ID" value="KAG5976468.1"/>
    <property type="molecule type" value="Genomic_DNA"/>
</dbReference>
<organism evidence="2 3">
    <name type="scientific">Claviceps arundinis</name>
    <dbReference type="NCBI Taxonomy" id="1623583"/>
    <lineage>
        <taxon>Eukaryota</taxon>
        <taxon>Fungi</taxon>
        <taxon>Dikarya</taxon>
        <taxon>Ascomycota</taxon>
        <taxon>Pezizomycotina</taxon>
        <taxon>Sordariomycetes</taxon>
        <taxon>Hypocreomycetidae</taxon>
        <taxon>Hypocreales</taxon>
        <taxon>Clavicipitaceae</taxon>
        <taxon>Claviceps</taxon>
    </lineage>
</organism>
<feature type="compositionally biased region" description="Low complexity" evidence="1">
    <location>
        <begin position="214"/>
        <end position="228"/>
    </location>
</feature>
<comment type="caution">
    <text evidence="2">The sequence shown here is derived from an EMBL/GenBank/DDBJ whole genome shotgun (WGS) entry which is preliminary data.</text>
</comment>
<evidence type="ECO:0000313" key="3">
    <source>
        <dbReference type="Proteomes" id="UP000784919"/>
    </source>
</evidence>
<feature type="compositionally biased region" description="Low complexity" evidence="1">
    <location>
        <begin position="403"/>
        <end position="418"/>
    </location>
</feature>
<dbReference type="OrthoDB" id="21449at2759"/>
<protein>
    <submittedName>
        <fullName evidence="2">Uncharacterized protein</fullName>
    </submittedName>
</protein>
<reference evidence="2" key="1">
    <citation type="journal article" date="2020" name="bioRxiv">
        <title>Whole genome comparisons of ergot fungi reveals the divergence and evolution of species within the genus Claviceps are the result of varying mechanisms driving genome evolution and host range expansion.</title>
        <authorList>
            <person name="Wyka S.A."/>
            <person name="Mondo S.J."/>
            <person name="Liu M."/>
            <person name="Dettman J."/>
            <person name="Nalam V."/>
            <person name="Broders K.D."/>
        </authorList>
    </citation>
    <scope>NUCLEOTIDE SEQUENCE</scope>
    <source>
        <strain evidence="2">CCC 1102</strain>
    </source>
</reference>
<evidence type="ECO:0000313" key="2">
    <source>
        <dbReference type="EMBL" id="KAG5976468.1"/>
    </source>
</evidence>
<name>A0A9P7N0J4_9HYPO</name>
<feature type="compositionally biased region" description="Polar residues" evidence="1">
    <location>
        <begin position="239"/>
        <end position="257"/>
    </location>
</feature>
<proteinExistence type="predicted"/>
<feature type="region of interest" description="Disordered" evidence="1">
    <location>
        <begin position="212"/>
        <end position="468"/>
    </location>
</feature>
<accession>A0A9P7N0J4</accession>
<dbReference type="Proteomes" id="UP000784919">
    <property type="component" value="Unassembled WGS sequence"/>
</dbReference>
<dbReference type="AlphaFoldDB" id="A0A9P7N0J4"/>
<sequence>MNNQTPHTPLESLFLFQSLLTQGLDAEAFSRVSEILRNNALVKSDASFDAARLAPDALQHLFLAELRDQVKGETGQAEKTTAAGVSGLALGSASESASIARAAASASESASISAQAAASASESASTSAHAEASASTSILASPASQQNKTDSLPLSSLLREAHEHIDKVPALLDRLYARYRDTVVEQIREDESRLFSIQREITVLEKNEKERLAKAAATQNTSSTTSLAPRDGRSGGSLAPNTPGQMNAPSHIPLTTSPLPPAVTQQSGGGGTKRAPPTTTTPVYPPKPLSKPVAQSQSAVPPPSLLPSATTQMRLAPSPQRENAANLGLQAPVGMAQPPPRAAVQTPSQSPRQTLAARPEGISIASRPEETTPVPLPVPASPHGASSAAVAGNSKWERPNQPPTTQTPSTPGQTRQSPAIAPEASPATTAKSDDPRPGPPQRSPQPAGQTPTAIATPIRTVPGKPERLGYKASSLVPSLRPLWRI</sequence>
<gene>
    <name evidence="2" type="ORF">E4U56_001992</name>
</gene>